<dbReference type="PANTHER" id="PTHR33653">
    <property type="entry name" value="RIBONUCLEASE VAPC2"/>
    <property type="match status" value="1"/>
</dbReference>
<keyword evidence="8" id="KW-0800">Toxin</keyword>
<comment type="similarity">
    <text evidence="7 8">Belongs to the PINc/VapC protein family.</text>
</comment>
<dbReference type="STRING" id="1449350.OCH239_09805"/>
<dbReference type="CDD" id="cd18748">
    <property type="entry name" value="PIN_VapC4-5_FitB-like"/>
    <property type="match status" value="1"/>
</dbReference>
<dbReference type="PATRIC" id="fig|1449350.3.peg.3293"/>
<name>X7EBU7_9RHOB</name>
<evidence type="ECO:0000256" key="6">
    <source>
        <dbReference type="ARBA" id="ARBA00022842"/>
    </source>
</evidence>
<keyword evidence="5 8" id="KW-0378">Hydrolase</keyword>
<dbReference type="Pfam" id="PF01850">
    <property type="entry name" value="PIN"/>
    <property type="match status" value="1"/>
</dbReference>
<keyword evidence="2 8" id="KW-1277">Toxin-antitoxin system</keyword>
<evidence type="ECO:0000256" key="7">
    <source>
        <dbReference type="ARBA" id="ARBA00038093"/>
    </source>
</evidence>
<feature type="domain" description="PIN" evidence="9">
    <location>
        <begin position="4"/>
        <end position="125"/>
    </location>
</feature>
<dbReference type="GO" id="GO:0016787">
    <property type="term" value="F:hydrolase activity"/>
    <property type="evidence" value="ECO:0007669"/>
    <property type="project" value="UniProtKB-KW"/>
</dbReference>
<protein>
    <recommendedName>
        <fullName evidence="8">Ribonuclease VapC</fullName>
        <shortName evidence="8">RNase VapC</shortName>
        <ecNumber evidence="8">3.1.-.-</ecNumber>
    </recommendedName>
    <alternativeName>
        <fullName evidence="8">Toxin VapC</fullName>
    </alternativeName>
</protein>
<dbReference type="PANTHER" id="PTHR33653:SF1">
    <property type="entry name" value="RIBONUCLEASE VAPC2"/>
    <property type="match status" value="1"/>
</dbReference>
<evidence type="ECO:0000259" key="9">
    <source>
        <dbReference type="Pfam" id="PF01850"/>
    </source>
</evidence>
<gene>
    <name evidence="8" type="primary">vapC</name>
    <name evidence="10" type="ORF">OCH239_09805</name>
</gene>
<dbReference type="EC" id="3.1.-.-" evidence="8"/>
<dbReference type="AlphaFoldDB" id="X7EBU7"/>
<dbReference type="HAMAP" id="MF_00265">
    <property type="entry name" value="VapC_Nob1"/>
    <property type="match status" value="1"/>
</dbReference>
<evidence type="ECO:0000313" key="11">
    <source>
        <dbReference type="Proteomes" id="UP000022447"/>
    </source>
</evidence>
<feature type="binding site" evidence="8">
    <location>
        <position position="7"/>
    </location>
    <ligand>
        <name>Mg(2+)</name>
        <dbReference type="ChEBI" id="CHEBI:18420"/>
    </ligand>
</feature>
<comment type="caution">
    <text evidence="10">The sequence shown here is derived from an EMBL/GenBank/DDBJ whole genome shotgun (WGS) entry which is preliminary data.</text>
</comment>
<keyword evidence="6 8" id="KW-0460">Magnesium</keyword>
<dbReference type="EMBL" id="JALZ01000023">
    <property type="protein sequence ID" value="ETX13564.1"/>
    <property type="molecule type" value="Genomic_DNA"/>
</dbReference>
<feature type="binding site" evidence="8">
    <location>
        <position position="98"/>
    </location>
    <ligand>
        <name>Mg(2+)</name>
        <dbReference type="ChEBI" id="CHEBI:18420"/>
    </ligand>
</feature>
<dbReference type="GO" id="GO:0000287">
    <property type="term" value="F:magnesium ion binding"/>
    <property type="evidence" value="ECO:0007669"/>
    <property type="project" value="UniProtKB-UniRule"/>
</dbReference>
<dbReference type="GO" id="GO:0090729">
    <property type="term" value="F:toxin activity"/>
    <property type="evidence" value="ECO:0007669"/>
    <property type="project" value="UniProtKB-KW"/>
</dbReference>
<evidence type="ECO:0000256" key="5">
    <source>
        <dbReference type="ARBA" id="ARBA00022801"/>
    </source>
</evidence>
<comment type="cofactor">
    <cofactor evidence="1 8">
        <name>Mg(2+)</name>
        <dbReference type="ChEBI" id="CHEBI:18420"/>
    </cofactor>
</comment>
<sequence length="136" mass="14710">MSGYLLDTNIVSAMLRDPRGPVTRRIAEVGAGEIGVSIITAAELRFGCAKKESARLTAAVDAVLGRIPVLGLNEPWDTDYARIRLALERAGTPIGPNDLLLAAHALCLDSTMVTGNEQEFARVPGLRVENWLQNER</sequence>
<evidence type="ECO:0000256" key="1">
    <source>
        <dbReference type="ARBA" id="ARBA00001946"/>
    </source>
</evidence>
<dbReference type="InterPro" id="IPR029060">
    <property type="entry name" value="PIN-like_dom_sf"/>
</dbReference>
<accession>X7EBU7</accession>
<evidence type="ECO:0000256" key="2">
    <source>
        <dbReference type="ARBA" id="ARBA00022649"/>
    </source>
</evidence>
<dbReference type="Gene3D" id="3.40.50.1010">
    <property type="entry name" value="5'-nuclease"/>
    <property type="match status" value="1"/>
</dbReference>
<dbReference type="InterPro" id="IPR002716">
    <property type="entry name" value="PIN_dom"/>
</dbReference>
<dbReference type="SUPFAM" id="SSF88723">
    <property type="entry name" value="PIN domain-like"/>
    <property type="match status" value="1"/>
</dbReference>
<evidence type="ECO:0000256" key="4">
    <source>
        <dbReference type="ARBA" id="ARBA00022723"/>
    </source>
</evidence>
<dbReference type="Proteomes" id="UP000022447">
    <property type="component" value="Unassembled WGS sequence"/>
</dbReference>
<keyword evidence="11" id="KW-1185">Reference proteome</keyword>
<reference evidence="10 11" key="1">
    <citation type="submission" date="2014-01" db="EMBL/GenBank/DDBJ databases">
        <title>Roseivivax halodurans JCM 10272 Genome Sequencing.</title>
        <authorList>
            <person name="Lai Q."/>
            <person name="Li G."/>
            <person name="Shao Z."/>
        </authorList>
    </citation>
    <scope>NUCLEOTIDE SEQUENCE [LARGE SCALE GENOMIC DNA]</scope>
    <source>
        <strain evidence="10 11">JCM 10272</strain>
    </source>
</reference>
<dbReference type="InterPro" id="IPR022907">
    <property type="entry name" value="VapC_family"/>
</dbReference>
<dbReference type="GO" id="GO:0004540">
    <property type="term" value="F:RNA nuclease activity"/>
    <property type="evidence" value="ECO:0007669"/>
    <property type="project" value="InterPro"/>
</dbReference>
<proteinExistence type="inferred from homology"/>
<keyword evidence="3 8" id="KW-0540">Nuclease</keyword>
<dbReference type="eggNOG" id="COG1487">
    <property type="taxonomic scope" value="Bacteria"/>
</dbReference>
<dbReference type="RefSeq" id="WP_037264875.1">
    <property type="nucleotide sequence ID" value="NZ_JALZ01000023.1"/>
</dbReference>
<dbReference type="OrthoDB" id="9804823at2"/>
<evidence type="ECO:0000256" key="8">
    <source>
        <dbReference type="HAMAP-Rule" id="MF_00265"/>
    </source>
</evidence>
<evidence type="ECO:0000313" key="10">
    <source>
        <dbReference type="EMBL" id="ETX13564.1"/>
    </source>
</evidence>
<evidence type="ECO:0000256" key="3">
    <source>
        <dbReference type="ARBA" id="ARBA00022722"/>
    </source>
</evidence>
<organism evidence="10 11">
    <name type="scientific">Roseivivax halodurans JCM 10272</name>
    <dbReference type="NCBI Taxonomy" id="1449350"/>
    <lineage>
        <taxon>Bacteria</taxon>
        <taxon>Pseudomonadati</taxon>
        <taxon>Pseudomonadota</taxon>
        <taxon>Alphaproteobacteria</taxon>
        <taxon>Rhodobacterales</taxon>
        <taxon>Roseobacteraceae</taxon>
        <taxon>Roseivivax</taxon>
    </lineage>
</organism>
<keyword evidence="4 8" id="KW-0479">Metal-binding</keyword>
<dbReference type="InterPro" id="IPR050556">
    <property type="entry name" value="Type_II_TA_system_RNase"/>
</dbReference>
<comment type="function">
    <text evidence="8">Toxic component of a toxin-antitoxin (TA) system. An RNase.</text>
</comment>